<dbReference type="SUPFAM" id="SSF56655">
    <property type="entry name" value="Carbohydrate phosphatase"/>
    <property type="match status" value="1"/>
</dbReference>
<dbReference type="GO" id="GO:0006020">
    <property type="term" value="P:inositol metabolic process"/>
    <property type="evidence" value="ECO:0007669"/>
    <property type="project" value="TreeGrafter"/>
</dbReference>
<dbReference type="PANTHER" id="PTHR20854:SF4">
    <property type="entry name" value="INOSITOL-1-MONOPHOSPHATASE-RELATED"/>
    <property type="match status" value="1"/>
</dbReference>
<protein>
    <recommendedName>
        <fullName evidence="2">3'(2'),5'-bisphosphate nucleotidase CysQ</fullName>
    </recommendedName>
</protein>
<dbReference type="GO" id="GO:0007165">
    <property type="term" value="P:signal transduction"/>
    <property type="evidence" value="ECO:0007669"/>
    <property type="project" value="TreeGrafter"/>
</dbReference>
<evidence type="ECO:0000313" key="1">
    <source>
        <dbReference type="EMBL" id="SVD80776.1"/>
    </source>
</evidence>
<dbReference type="CDD" id="cd01638">
    <property type="entry name" value="CysQ"/>
    <property type="match status" value="1"/>
</dbReference>
<dbReference type="GO" id="GO:0008934">
    <property type="term" value="F:inositol monophosphate 1-phosphatase activity"/>
    <property type="evidence" value="ECO:0007669"/>
    <property type="project" value="TreeGrafter"/>
</dbReference>
<dbReference type="AlphaFoldDB" id="A0A382YBT8"/>
<gene>
    <name evidence="1" type="ORF">METZ01_LOCUS433630</name>
</gene>
<organism evidence="1">
    <name type="scientific">marine metagenome</name>
    <dbReference type="NCBI Taxonomy" id="408172"/>
    <lineage>
        <taxon>unclassified sequences</taxon>
        <taxon>metagenomes</taxon>
        <taxon>ecological metagenomes</taxon>
    </lineage>
</organism>
<evidence type="ECO:0008006" key="2">
    <source>
        <dbReference type="Google" id="ProtNLM"/>
    </source>
</evidence>
<accession>A0A382YBT8</accession>
<name>A0A382YBT8_9ZZZZ</name>
<reference evidence="1" key="1">
    <citation type="submission" date="2018-05" db="EMBL/GenBank/DDBJ databases">
        <authorList>
            <person name="Lanie J.A."/>
            <person name="Ng W.-L."/>
            <person name="Kazmierczak K.M."/>
            <person name="Andrzejewski T.M."/>
            <person name="Davidsen T.M."/>
            <person name="Wayne K.J."/>
            <person name="Tettelin H."/>
            <person name="Glass J.I."/>
            <person name="Rusch D."/>
            <person name="Podicherti R."/>
            <person name="Tsui H.-C.T."/>
            <person name="Winkler M.E."/>
        </authorList>
    </citation>
    <scope>NUCLEOTIDE SEQUENCE</scope>
</reference>
<sequence>MIESVREGGALALSYFHGGVKHWDKGYDDPVSEADHAVNDLLRQKLLDHRPQYGWLSEETEDDPKRLGCRDVWVVDPIDGTRAFIQQRAEFTICAALVRDDRPVAAAVYNPAKEEFFDAVQGGGARLNGESIHVTSIPDFKGARLLTGRNLFKNADPLHKPSDVTIHMVNSIAYRMCLVAGGRYDACIS</sequence>
<feature type="non-terminal residue" evidence="1">
    <location>
        <position position="189"/>
    </location>
</feature>
<dbReference type="InterPro" id="IPR000760">
    <property type="entry name" value="Inositol_monophosphatase-like"/>
</dbReference>
<dbReference type="PANTHER" id="PTHR20854">
    <property type="entry name" value="INOSITOL MONOPHOSPHATASE"/>
    <property type="match status" value="1"/>
</dbReference>
<dbReference type="EMBL" id="UINC01174578">
    <property type="protein sequence ID" value="SVD80776.1"/>
    <property type="molecule type" value="Genomic_DNA"/>
</dbReference>
<dbReference type="Pfam" id="PF00459">
    <property type="entry name" value="Inositol_P"/>
    <property type="match status" value="1"/>
</dbReference>
<dbReference type="PRINTS" id="PR00377">
    <property type="entry name" value="IMPHPHTASES"/>
</dbReference>
<dbReference type="Gene3D" id="3.30.540.10">
    <property type="entry name" value="Fructose-1,6-Bisphosphatase, subunit A, domain 1"/>
    <property type="match status" value="1"/>
</dbReference>
<proteinExistence type="predicted"/>